<feature type="domain" description="ABC transporter" evidence="5">
    <location>
        <begin position="261"/>
        <end position="483"/>
    </location>
</feature>
<evidence type="ECO:0000256" key="2">
    <source>
        <dbReference type="ARBA" id="ARBA00022737"/>
    </source>
</evidence>
<feature type="domain" description="ABC transporter" evidence="5">
    <location>
        <begin position="5"/>
        <end position="245"/>
    </location>
</feature>
<dbReference type="OrthoDB" id="304830at2"/>
<dbReference type="InterPro" id="IPR050107">
    <property type="entry name" value="ABC_carbohydrate_import_ATPase"/>
</dbReference>
<dbReference type="SMART" id="SM00382">
    <property type="entry name" value="AAA"/>
    <property type="match status" value="2"/>
</dbReference>
<dbReference type="STRING" id="1963862.B4O97_06580"/>
<dbReference type="PANTHER" id="PTHR43790:SF9">
    <property type="entry name" value="GALACTOFURANOSE TRANSPORTER ATP-BINDING PROTEIN YTFR"/>
    <property type="match status" value="1"/>
</dbReference>
<dbReference type="Gene3D" id="3.40.50.300">
    <property type="entry name" value="P-loop containing nucleotide triphosphate hydrolases"/>
    <property type="match status" value="2"/>
</dbReference>
<keyword evidence="2" id="KW-0677">Repeat</keyword>
<dbReference type="EMBL" id="MWQY01000006">
    <property type="protein sequence ID" value="ORC36252.1"/>
    <property type="molecule type" value="Genomic_DNA"/>
</dbReference>
<dbReference type="PROSITE" id="PS00211">
    <property type="entry name" value="ABC_TRANSPORTER_1"/>
    <property type="match status" value="1"/>
</dbReference>
<dbReference type="InterPro" id="IPR017871">
    <property type="entry name" value="ABC_transporter-like_CS"/>
</dbReference>
<dbReference type="InterPro" id="IPR003593">
    <property type="entry name" value="AAA+_ATPase"/>
</dbReference>
<keyword evidence="7" id="KW-1185">Reference proteome</keyword>
<dbReference type="GO" id="GO:0016887">
    <property type="term" value="F:ATP hydrolysis activity"/>
    <property type="evidence" value="ECO:0007669"/>
    <property type="project" value="InterPro"/>
</dbReference>
<proteinExistence type="predicted"/>
<evidence type="ECO:0000256" key="4">
    <source>
        <dbReference type="ARBA" id="ARBA00022840"/>
    </source>
</evidence>
<dbReference type="Proteomes" id="UP000192343">
    <property type="component" value="Unassembled WGS sequence"/>
</dbReference>
<dbReference type="PROSITE" id="PS50893">
    <property type="entry name" value="ABC_TRANSPORTER_2"/>
    <property type="match status" value="2"/>
</dbReference>
<dbReference type="RefSeq" id="WP_083049386.1">
    <property type="nucleotide sequence ID" value="NZ_MWQY01000006.1"/>
</dbReference>
<dbReference type="Pfam" id="PF00005">
    <property type="entry name" value="ABC_tran"/>
    <property type="match status" value="2"/>
</dbReference>
<organism evidence="6 7">
    <name type="scientific">Marispirochaeta aestuarii</name>
    <dbReference type="NCBI Taxonomy" id="1963862"/>
    <lineage>
        <taxon>Bacteria</taxon>
        <taxon>Pseudomonadati</taxon>
        <taxon>Spirochaetota</taxon>
        <taxon>Spirochaetia</taxon>
        <taxon>Spirochaetales</taxon>
        <taxon>Spirochaetaceae</taxon>
        <taxon>Marispirochaeta</taxon>
    </lineage>
</organism>
<dbReference type="SUPFAM" id="SSF52540">
    <property type="entry name" value="P-loop containing nucleoside triphosphate hydrolases"/>
    <property type="match status" value="2"/>
</dbReference>
<keyword evidence="1" id="KW-0813">Transport</keyword>
<dbReference type="InterPro" id="IPR003439">
    <property type="entry name" value="ABC_transporter-like_ATP-bd"/>
</dbReference>
<dbReference type="InterPro" id="IPR027417">
    <property type="entry name" value="P-loop_NTPase"/>
</dbReference>
<evidence type="ECO:0000313" key="7">
    <source>
        <dbReference type="Proteomes" id="UP000192343"/>
    </source>
</evidence>
<sequence>MKTIIELKNISKYFMSSRALHQVDLSIFEGECLGIVGHNGAGKSTMVNILTGTYPPTEGELYIDGELQPPGYDIFSANSQGIRVVFQELSLCPNLTVAENIKVFHPNISGFGWKKLAREMIISSLDEIFPDHGIHPDSVVSSLTLGQRQMVEIAKAFTAPDKPLRLVILDEPTSALDHKRSQQLIDYLDTLREKKLSVIYISHLLDEVLASTDRIVVMKDGIKVGVEETATSSRESIIELMGEAKADIAKESAAETALASKKDQGAAEKKLVIEPRKQNGEVKLRVHEGEIVGLTGLAGHGQTALLIELFDGRKNPDYQVHAPVTFLPGDRQADGVFPIWSITRNITVQVYNKVRKLFLIDSAREENIARRWRDEIDIKAGSIEDNILSLSGGNQQKAIFSRCLESSAKIVLMDDPTRGVDVGTKEVIYRRILKEREAGRSFVWYTTEMDELQYCDRLYVFKGGKIIAELLASEASEEDILKASF</sequence>
<name>A0A1Y1RZI7_9SPIO</name>
<evidence type="ECO:0000256" key="3">
    <source>
        <dbReference type="ARBA" id="ARBA00022741"/>
    </source>
</evidence>
<protein>
    <recommendedName>
        <fullName evidence="5">ABC transporter domain-containing protein</fullName>
    </recommendedName>
</protein>
<keyword evidence="3" id="KW-0547">Nucleotide-binding</keyword>
<reference evidence="6 7" key="1">
    <citation type="submission" date="2017-03" db="EMBL/GenBank/DDBJ databases">
        <title>Draft Genome sequence of Marispirochaeta sp. strain JC444.</title>
        <authorList>
            <person name="Shivani Y."/>
            <person name="Subhash Y."/>
            <person name="Sasikala C."/>
            <person name="Ramana C."/>
        </authorList>
    </citation>
    <scope>NUCLEOTIDE SEQUENCE [LARGE SCALE GENOMIC DNA]</scope>
    <source>
        <strain evidence="6 7">JC444</strain>
    </source>
</reference>
<evidence type="ECO:0000259" key="5">
    <source>
        <dbReference type="PROSITE" id="PS50893"/>
    </source>
</evidence>
<dbReference type="PANTHER" id="PTHR43790">
    <property type="entry name" value="CARBOHYDRATE TRANSPORT ATP-BINDING PROTEIN MG119-RELATED"/>
    <property type="match status" value="1"/>
</dbReference>
<dbReference type="AlphaFoldDB" id="A0A1Y1RZI7"/>
<evidence type="ECO:0000313" key="6">
    <source>
        <dbReference type="EMBL" id="ORC36252.1"/>
    </source>
</evidence>
<dbReference type="CDD" id="cd03216">
    <property type="entry name" value="ABC_Carb_Monos_I"/>
    <property type="match status" value="1"/>
</dbReference>
<comment type="caution">
    <text evidence="6">The sequence shown here is derived from an EMBL/GenBank/DDBJ whole genome shotgun (WGS) entry which is preliminary data.</text>
</comment>
<dbReference type="GO" id="GO:0005524">
    <property type="term" value="F:ATP binding"/>
    <property type="evidence" value="ECO:0007669"/>
    <property type="project" value="UniProtKB-KW"/>
</dbReference>
<accession>A0A1Y1RZI7</accession>
<gene>
    <name evidence="6" type="ORF">B4O97_06580</name>
</gene>
<evidence type="ECO:0000256" key="1">
    <source>
        <dbReference type="ARBA" id="ARBA00022448"/>
    </source>
</evidence>
<keyword evidence="4" id="KW-0067">ATP-binding</keyword>